<evidence type="ECO:0000313" key="1">
    <source>
        <dbReference type="EMBL" id="KJV67306.1"/>
    </source>
</evidence>
<protein>
    <submittedName>
        <fullName evidence="1">Uncharacterized protein</fullName>
    </submittedName>
</protein>
<organism evidence="1 2">
    <name type="scientific">Anaplasma phagocytophilum str. ApNP</name>
    <dbReference type="NCBI Taxonomy" id="1359153"/>
    <lineage>
        <taxon>Bacteria</taxon>
        <taxon>Pseudomonadati</taxon>
        <taxon>Pseudomonadota</taxon>
        <taxon>Alphaproteobacteria</taxon>
        <taxon>Rickettsiales</taxon>
        <taxon>Anaplasmataceae</taxon>
        <taxon>Anaplasma</taxon>
        <taxon>phagocytophilum group</taxon>
    </lineage>
</organism>
<proteinExistence type="predicted"/>
<name>A0A0F3NHP4_ANAPH</name>
<dbReference type="AlphaFoldDB" id="A0A0F3NHP4"/>
<sequence>MASYVLKLLARIDRYPIWKIWHKVCILGARSKYNSALKEIIFLFCYVTLLLSNENTSFYS</sequence>
<reference evidence="1 2" key="1">
    <citation type="submission" date="2015-01" db="EMBL/GenBank/DDBJ databases">
        <title>Genome Sequencing of Rickettsiales.</title>
        <authorList>
            <person name="Daugherty S.C."/>
            <person name="Su Q."/>
            <person name="Abolude K."/>
            <person name="Beier-Sexton M."/>
            <person name="Carlyon J.A."/>
            <person name="Carter R."/>
            <person name="Day N.P."/>
            <person name="Dumler S.J."/>
            <person name="Dyachenko V."/>
            <person name="Godinez A."/>
            <person name="Kurtti T.J."/>
            <person name="Lichay M."/>
            <person name="Mullins K.E."/>
            <person name="Ott S."/>
            <person name="Pappas-Brown V."/>
            <person name="Paris D.H."/>
            <person name="Patel P."/>
            <person name="Richards A.L."/>
            <person name="Sadzewicz L."/>
            <person name="Sears K."/>
            <person name="Seidman D."/>
            <person name="Sengamalay N."/>
            <person name="Stenos J."/>
            <person name="Tallon L.J."/>
            <person name="Vincent G."/>
            <person name="Fraser C.M."/>
            <person name="Munderloh U."/>
            <person name="Dunning-Hotopp J.C."/>
        </authorList>
    </citation>
    <scope>NUCLEOTIDE SEQUENCE [LARGE SCALE GENOMIC DNA]</scope>
    <source>
        <strain evidence="1 2">ApNP</strain>
    </source>
</reference>
<comment type="caution">
    <text evidence="1">The sequence shown here is derived from an EMBL/GenBank/DDBJ whole genome shotgun (WGS) entry which is preliminary data.</text>
</comment>
<dbReference type="Proteomes" id="UP000033385">
    <property type="component" value="Unassembled WGS sequence"/>
</dbReference>
<dbReference type="EMBL" id="LANW01000001">
    <property type="protein sequence ID" value="KJV67306.1"/>
    <property type="molecule type" value="Genomic_DNA"/>
</dbReference>
<dbReference type="PATRIC" id="fig|1359153.3.peg.268"/>
<accession>A0A0F3NHP4</accession>
<gene>
    <name evidence="1" type="ORF">APHNP_0260</name>
</gene>
<evidence type="ECO:0000313" key="2">
    <source>
        <dbReference type="Proteomes" id="UP000033385"/>
    </source>
</evidence>